<keyword evidence="3" id="KW-1185">Reference proteome</keyword>
<dbReference type="EMBL" id="BTFW01000001">
    <property type="protein sequence ID" value="GMM59454.1"/>
    <property type="molecule type" value="Genomic_DNA"/>
</dbReference>
<keyword evidence="1" id="KW-1133">Transmembrane helix</keyword>
<evidence type="ECO:0000256" key="1">
    <source>
        <dbReference type="SAM" id="Phobius"/>
    </source>
</evidence>
<reference evidence="2 3" key="1">
    <citation type="submission" date="2023-06" db="EMBL/GenBank/DDBJ databases">
        <title>Draft genome sequence of Novosphingobium sp. strain IK01.</title>
        <authorList>
            <person name="Hatamoto M."/>
            <person name="Ikarashi T."/>
            <person name="Yamaguchi T."/>
        </authorList>
    </citation>
    <scope>NUCLEOTIDE SEQUENCE [LARGE SCALE GENOMIC DNA]</scope>
    <source>
        <strain evidence="2 3">IK01</strain>
    </source>
</reference>
<protein>
    <recommendedName>
        <fullName evidence="4">DUF1772 domain-containing protein</fullName>
    </recommendedName>
</protein>
<sequence length="169" mass="17439">MFVYLLRAVAGLVVSGTLMAGGIGVAVHGGDPLVQAQQMQAQMAIIMPRMMVAAMALGLATMVLLAAALVRRLHDAGLSGWFVLLPGVPYVLALVAVPAQTARLTVAMQAMRAAQQVGGHAMEARPHHGMMGAVNWSAVGLGWLALILLVALATRAATPGTNRFGPEPG</sequence>
<proteinExistence type="predicted"/>
<evidence type="ECO:0000313" key="3">
    <source>
        <dbReference type="Proteomes" id="UP001187221"/>
    </source>
</evidence>
<feature type="transmembrane region" description="Helical" evidence="1">
    <location>
        <begin position="81"/>
        <end position="99"/>
    </location>
</feature>
<keyword evidence="1" id="KW-0472">Membrane</keyword>
<feature type="transmembrane region" description="Helical" evidence="1">
    <location>
        <begin position="133"/>
        <end position="153"/>
    </location>
</feature>
<comment type="caution">
    <text evidence="2">The sequence shown here is derived from an EMBL/GenBank/DDBJ whole genome shotgun (WGS) entry which is preliminary data.</text>
</comment>
<name>A0ABQ6P2I0_9SPHN</name>
<gene>
    <name evidence="2" type="ORF">NUTIK01_02310</name>
</gene>
<evidence type="ECO:0008006" key="4">
    <source>
        <dbReference type="Google" id="ProtNLM"/>
    </source>
</evidence>
<dbReference type="InterPro" id="IPR008523">
    <property type="entry name" value="DUF805"/>
</dbReference>
<dbReference type="Pfam" id="PF05656">
    <property type="entry name" value="DUF805"/>
    <property type="match status" value="1"/>
</dbReference>
<feature type="transmembrane region" description="Helical" evidence="1">
    <location>
        <begin position="46"/>
        <end position="69"/>
    </location>
</feature>
<accession>A0ABQ6P2I0</accession>
<organism evidence="2 3">
    <name type="scientific">Novosphingobium pituita</name>
    <dbReference type="NCBI Taxonomy" id="3056842"/>
    <lineage>
        <taxon>Bacteria</taxon>
        <taxon>Pseudomonadati</taxon>
        <taxon>Pseudomonadota</taxon>
        <taxon>Alphaproteobacteria</taxon>
        <taxon>Sphingomonadales</taxon>
        <taxon>Sphingomonadaceae</taxon>
        <taxon>Novosphingobium</taxon>
    </lineage>
</organism>
<keyword evidence="1" id="KW-0812">Transmembrane</keyword>
<dbReference type="Proteomes" id="UP001187221">
    <property type="component" value="Unassembled WGS sequence"/>
</dbReference>
<evidence type="ECO:0000313" key="2">
    <source>
        <dbReference type="EMBL" id="GMM59454.1"/>
    </source>
</evidence>